<proteinExistence type="predicted"/>
<evidence type="ECO:0000313" key="2">
    <source>
        <dbReference type="Proteomes" id="UP000011607"/>
    </source>
</evidence>
<organism evidence="1 2">
    <name type="scientific">Halobiforma nitratireducens JCM 10879</name>
    <dbReference type="NCBI Taxonomy" id="1227454"/>
    <lineage>
        <taxon>Archaea</taxon>
        <taxon>Methanobacteriati</taxon>
        <taxon>Methanobacteriota</taxon>
        <taxon>Stenosarchaea group</taxon>
        <taxon>Halobacteria</taxon>
        <taxon>Halobacteriales</taxon>
        <taxon>Natrialbaceae</taxon>
        <taxon>Halobiforma</taxon>
    </lineage>
</organism>
<accession>M0LXJ9</accession>
<dbReference type="RefSeq" id="WP_006673129.1">
    <property type="nucleotide sequence ID" value="NZ_AOMA01000111.1"/>
</dbReference>
<dbReference type="InterPro" id="IPR011047">
    <property type="entry name" value="Quinoprotein_ADH-like_sf"/>
</dbReference>
<evidence type="ECO:0000313" key="1">
    <source>
        <dbReference type="EMBL" id="EMA36830.1"/>
    </source>
</evidence>
<dbReference type="AlphaFoldDB" id="M0LXJ9"/>
<dbReference type="PATRIC" id="fig|1227454.3.peg.2253"/>
<dbReference type="EMBL" id="AOMA01000111">
    <property type="protein sequence ID" value="EMA36830.1"/>
    <property type="molecule type" value="Genomic_DNA"/>
</dbReference>
<keyword evidence="2" id="KW-1185">Reference proteome</keyword>
<sequence>MTNRRSVLGAIAAGIGSLAGCVDADGKWVAADVPTDAALYDVATAADGAYAVGEDGILLERTDGDWSIRLEGGPDGAGDAFRAATATNNGRTLWVAGDGGTLALYDVVADRIVDFSAPRGATSSWTAVAAAGLSGEERLSVVNSSGELFRGRRDGPAVEWADPIKPGSGSSVTDVALTALTYGYAVDTDGGVFESRDGDVSWTQIGIDGAGVDFETVAAIDDGHVSVAGGDGTVFAYDGVAWSRTSLGEQPIVALARERYDALAVSAAGVVYERNFDGWTENERLEVGVEPHSVALGTARTPQVIVGESGTAFERRY</sequence>
<dbReference type="STRING" id="1227454.C446_11112"/>
<dbReference type="Proteomes" id="UP000011607">
    <property type="component" value="Unassembled WGS sequence"/>
</dbReference>
<dbReference type="PROSITE" id="PS51257">
    <property type="entry name" value="PROKAR_LIPOPROTEIN"/>
    <property type="match status" value="1"/>
</dbReference>
<gene>
    <name evidence="1" type="ORF">C446_11112</name>
</gene>
<protein>
    <submittedName>
        <fullName evidence="1">Uncharacterized protein</fullName>
    </submittedName>
</protein>
<dbReference type="eggNOG" id="arCOG09128">
    <property type="taxonomic scope" value="Archaea"/>
</dbReference>
<name>M0LXJ9_9EURY</name>
<dbReference type="OrthoDB" id="320255at2157"/>
<comment type="caution">
    <text evidence="1">The sequence shown here is derived from an EMBL/GenBank/DDBJ whole genome shotgun (WGS) entry which is preliminary data.</text>
</comment>
<reference evidence="1 2" key="1">
    <citation type="journal article" date="2014" name="PLoS Genet.">
        <title>Phylogenetically driven sequencing of extremely halophilic archaea reveals strategies for static and dynamic osmo-response.</title>
        <authorList>
            <person name="Becker E.A."/>
            <person name="Seitzer P.M."/>
            <person name="Tritt A."/>
            <person name="Larsen D."/>
            <person name="Krusor M."/>
            <person name="Yao A.I."/>
            <person name="Wu D."/>
            <person name="Madern D."/>
            <person name="Eisen J.A."/>
            <person name="Darling A.E."/>
            <person name="Facciotti M.T."/>
        </authorList>
    </citation>
    <scope>NUCLEOTIDE SEQUENCE [LARGE SCALE GENOMIC DNA]</scope>
    <source>
        <strain evidence="1 2">JCM 10879</strain>
    </source>
</reference>
<dbReference type="SUPFAM" id="SSF50998">
    <property type="entry name" value="Quinoprotein alcohol dehydrogenase-like"/>
    <property type="match status" value="1"/>
</dbReference>